<evidence type="ECO:0000256" key="3">
    <source>
        <dbReference type="ARBA" id="ARBA00022679"/>
    </source>
</evidence>
<dbReference type="GO" id="GO:0032259">
    <property type="term" value="P:methylation"/>
    <property type="evidence" value="ECO:0007669"/>
    <property type="project" value="UniProtKB-KW"/>
</dbReference>
<reference evidence="5" key="1">
    <citation type="submission" date="2021-06" db="EMBL/GenBank/DDBJ databases">
        <authorList>
            <consortium name="DOE Joint Genome Institute"/>
            <person name="Mondo S.J."/>
            <person name="Amses K.R."/>
            <person name="Simmons D.R."/>
            <person name="Longcore J.E."/>
            <person name="Seto K."/>
            <person name="Alves G.H."/>
            <person name="Bonds A.E."/>
            <person name="Quandt C.A."/>
            <person name="Davis W.J."/>
            <person name="Chang Y."/>
            <person name="Letcher P.M."/>
            <person name="Powell M.J."/>
            <person name="Kuo A."/>
            <person name="Labutti K."/>
            <person name="Pangilinan J."/>
            <person name="Andreopoulos W."/>
            <person name="Tritt A."/>
            <person name="Riley R."/>
            <person name="Hundley H."/>
            <person name="Johnson J."/>
            <person name="Lipzen A."/>
            <person name="Barry K."/>
            <person name="Berbee M.L."/>
            <person name="Buchler N.E."/>
            <person name="Grigoriev I.V."/>
            <person name="Spatafora J.W."/>
            <person name="Stajich J.E."/>
            <person name="James T.Y."/>
        </authorList>
    </citation>
    <scope>NUCLEOTIDE SEQUENCE</scope>
    <source>
        <strain evidence="5">AG</strain>
    </source>
</reference>
<dbReference type="PANTHER" id="PTHR32183:SF6">
    <property type="entry name" value="CYSTEINE SULFINATE DESULFINASE_CYSTEINE DESULFURASE AND RELATED ENZYMES"/>
    <property type="match status" value="1"/>
</dbReference>
<dbReference type="AlphaFoldDB" id="A0AAD5EC56"/>
<comment type="caution">
    <text evidence="5">The sequence shown here is derived from an EMBL/GenBank/DDBJ whole genome shotgun (WGS) entry which is preliminary data.</text>
</comment>
<sequence length="110" mass="12401">MVTFLCDDFFTFDVPAEKFSLIFDYTFFCALPPSLRTQWGQRMADLIPSGGTLICLLYPIDGHEGGPPFAVTVEAYKAALEPSFENIYLADCKGHQTRAGKEKISIWKRQ</sequence>
<dbReference type="Gene3D" id="3.40.50.150">
    <property type="entry name" value="Vaccinia Virus protein VP39"/>
    <property type="match status" value="1"/>
</dbReference>
<dbReference type="InterPro" id="IPR008854">
    <property type="entry name" value="TPMT"/>
</dbReference>
<reference evidence="5" key="2">
    <citation type="journal article" date="2022" name="Proc. Natl. Acad. Sci. U.S.A.">
        <title>Diploid-dominant life cycles characterize the early evolution of Fungi.</title>
        <authorList>
            <person name="Amses K.R."/>
            <person name="Simmons D.R."/>
            <person name="Longcore J.E."/>
            <person name="Mondo S.J."/>
            <person name="Seto K."/>
            <person name="Jeronimo G.H."/>
            <person name="Bonds A.E."/>
            <person name="Quandt C.A."/>
            <person name="Davis W.J."/>
            <person name="Chang Y."/>
            <person name="Federici B.A."/>
            <person name="Kuo A."/>
            <person name="LaButti K."/>
            <person name="Pangilinan J."/>
            <person name="Andreopoulos W."/>
            <person name="Tritt A."/>
            <person name="Riley R."/>
            <person name="Hundley H."/>
            <person name="Johnson J."/>
            <person name="Lipzen A."/>
            <person name="Barry K."/>
            <person name="Lang B.F."/>
            <person name="Cuomo C.A."/>
            <person name="Buchler N.E."/>
            <person name="Grigoriev I.V."/>
            <person name="Spatafora J.W."/>
            <person name="Stajich J.E."/>
            <person name="James T.Y."/>
        </authorList>
    </citation>
    <scope>NUCLEOTIDE SEQUENCE</scope>
    <source>
        <strain evidence="5">AG</strain>
    </source>
</reference>
<dbReference type="InterPro" id="IPR029063">
    <property type="entry name" value="SAM-dependent_MTases_sf"/>
</dbReference>
<keyword evidence="1" id="KW-0597">Phosphoprotein</keyword>
<keyword evidence="4" id="KW-0949">S-adenosyl-L-methionine</keyword>
<keyword evidence="3" id="KW-0808">Transferase</keyword>
<evidence type="ECO:0000313" key="6">
    <source>
        <dbReference type="Proteomes" id="UP001206595"/>
    </source>
</evidence>
<dbReference type="EMBL" id="MU620912">
    <property type="protein sequence ID" value="KAI8580504.1"/>
    <property type="molecule type" value="Genomic_DNA"/>
</dbReference>
<dbReference type="GeneID" id="75913756"/>
<accession>A0AAD5EC56</accession>
<evidence type="ECO:0000256" key="2">
    <source>
        <dbReference type="ARBA" id="ARBA00022603"/>
    </source>
</evidence>
<dbReference type="GO" id="GO:0008757">
    <property type="term" value="F:S-adenosylmethionine-dependent methyltransferase activity"/>
    <property type="evidence" value="ECO:0007669"/>
    <property type="project" value="InterPro"/>
</dbReference>
<keyword evidence="6" id="KW-1185">Reference proteome</keyword>
<dbReference type="Pfam" id="PF05724">
    <property type="entry name" value="TPMT"/>
    <property type="match status" value="1"/>
</dbReference>
<proteinExistence type="predicted"/>
<organism evidence="5 6">
    <name type="scientific">Umbelopsis ramanniana AG</name>
    <dbReference type="NCBI Taxonomy" id="1314678"/>
    <lineage>
        <taxon>Eukaryota</taxon>
        <taxon>Fungi</taxon>
        <taxon>Fungi incertae sedis</taxon>
        <taxon>Mucoromycota</taxon>
        <taxon>Mucoromycotina</taxon>
        <taxon>Umbelopsidomycetes</taxon>
        <taxon>Umbelopsidales</taxon>
        <taxon>Umbelopsidaceae</taxon>
        <taxon>Umbelopsis</taxon>
    </lineage>
</organism>
<dbReference type="PANTHER" id="PTHR32183">
    <property type="match status" value="1"/>
</dbReference>
<name>A0AAD5EC56_UMBRA</name>
<dbReference type="Proteomes" id="UP001206595">
    <property type="component" value="Unassembled WGS sequence"/>
</dbReference>
<dbReference type="PROSITE" id="PS51585">
    <property type="entry name" value="SAM_MT_TPMT"/>
    <property type="match status" value="1"/>
</dbReference>
<evidence type="ECO:0000256" key="4">
    <source>
        <dbReference type="ARBA" id="ARBA00022691"/>
    </source>
</evidence>
<evidence type="ECO:0000313" key="5">
    <source>
        <dbReference type="EMBL" id="KAI8580504.1"/>
    </source>
</evidence>
<dbReference type="RefSeq" id="XP_051445508.1">
    <property type="nucleotide sequence ID" value="XM_051588411.1"/>
</dbReference>
<protein>
    <submittedName>
        <fullName evidence="5">Uncharacterized protein</fullName>
    </submittedName>
</protein>
<gene>
    <name evidence="5" type="ORF">K450DRAFT_237366</name>
</gene>
<keyword evidence="2" id="KW-0489">Methyltransferase</keyword>
<dbReference type="SUPFAM" id="SSF53335">
    <property type="entry name" value="S-adenosyl-L-methionine-dependent methyltransferases"/>
    <property type="match status" value="1"/>
</dbReference>
<evidence type="ECO:0000256" key="1">
    <source>
        <dbReference type="ARBA" id="ARBA00022553"/>
    </source>
</evidence>